<organism evidence="4 5">
    <name type="scientific">Cyclospora cayetanensis</name>
    <dbReference type="NCBI Taxonomy" id="88456"/>
    <lineage>
        <taxon>Eukaryota</taxon>
        <taxon>Sar</taxon>
        <taxon>Alveolata</taxon>
        <taxon>Apicomplexa</taxon>
        <taxon>Conoidasida</taxon>
        <taxon>Coccidia</taxon>
        <taxon>Eucoccidiorida</taxon>
        <taxon>Eimeriorina</taxon>
        <taxon>Eimeriidae</taxon>
        <taxon>Cyclospora</taxon>
    </lineage>
</organism>
<dbReference type="AlphaFoldDB" id="A0A1D3D938"/>
<evidence type="ECO:0000256" key="1">
    <source>
        <dbReference type="SAM" id="MobiDB-lite"/>
    </source>
</evidence>
<evidence type="ECO:0000313" key="5">
    <source>
        <dbReference type="Proteomes" id="UP000095192"/>
    </source>
</evidence>
<proteinExistence type="predicted"/>
<reference evidence="4 5" key="1">
    <citation type="journal article" date="2016" name="BMC Genomics">
        <title>Comparative genomics reveals Cyclospora cayetanensis possesses coccidia-like metabolism and invasion components but unique surface antigens.</title>
        <authorList>
            <person name="Liu S."/>
            <person name="Wang L."/>
            <person name="Zheng H."/>
            <person name="Xu Z."/>
            <person name="Roellig D.M."/>
            <person name="Li N."/>
            <person name="Frace M.A."/>
            <person name="Tang K."/>
            <person name="Arrowood M.J."/>
            <person name="Moss D.M."/>
            <person name="Zhang L."/>
            <person name="Feng Y."/>
            <person name="Xiao L."/>
        </authorList>
    </citation>
    <scope>NUCLEOTIDE SEQUENCE [LARGE SCALE GENOMIC DNA]</scope>
    <source>
        <strain evidence="4 5">CHN_HEN01</strain>
    </source>
</reference>
<comment type="caution">
    <text evidence="4">The sequence shown here is derived from an EMBL/GenBank/DDBJ whole genome shotgun (WGS) entry which is preliminary data.</text>
</comment>
<keyword evidence="2" id="KW-1133">Transmembrane helix</keyword>
<feature type="region of interest" description="Disordered" evidence="1">
    <location>
        <begin position="114"/>
        <end position="140"/>
    </location>
</feature>
<dbReference type="InParanoid" id="A0A1D3D938"/>
<dbReference type="Proteomes" id="UP000095192">
    <property type="component" value="Unassembled WGS sequence"/>
</dbReference>
<dbReference type="EMBL" id="JROU02000224">
    <property type="protein sequence ID" value="OEH79957.1"/>
    <property type="molecule type" value="Genomic_DNA"/>
</dbReference>
<feature type="chain" id="PRO_5008914255" evidence="3">
    <location>
        <begin position="18"/>
        <end position="246"/>
    </location>
</feature>
<gene>
    <name evidence="4" type="ORF">cyc_01606</name>
</gene>
<keyword evidence="2" id="KW-0812">Transmembrane</keyword>
<accession>A0A1D3D938</accession>
<evidence type="ECO:0000313" key="4">
    <source>
        <dbReference type="EMBL" id="OEH79957.1"/>
    </source>
</evidence>
<feature type="signal peptide" evidence="3">
    <location>
        <begin position="1"/>
        <end position="17"/>
    </location>
</feature>
<keyword evidence="5" id="KW-1185">Reference proteome</keyword>
<keyword evidence="2" id="KW-0472">Membrane</keyword>
<feature type="compositionally biased region" description="Basic and acidic residues" evidence="1">
    <location>
        <begin position="124"/>
        <end position="133"/>
    </location>
</feature>
<protein>
    <submittedName>
        <fullName evidence="4">Uncharacterized protein</fullName>
    </submittedName>
</protein>
<feature type="transmembrane region" description="Helical" evidence="2">
    <location>
        <begin position="175"/>
        <end position="200"/>
    </location>
</feature>
<evidence type="ECO:0000256" key="2">
    <source>
        <dbReference type="SAM" id="Phobius"/>
    </source>
</evidence>
<name>A0A1D3D938_9EIME</name>
<keyword evidence="3" id="KW-0732">Signal</keyword>
<sequence>MLVAASLGVITATFVVGTTTETYHSWSDATENGATGILTVEPNEDLDFNYSGLDGALNPAENHPAGLLHGHNAPASKESLWFRGDNLVVSPVPVNLPHNGAQSGQHFPDIRPGIPFSPPGASAQHERPLEHKGSSLSPSDDQEITIVIHNTHQESTVKPSSVTIHGLRTALLLSILLYCVSGFPVLIGVLFLSFATLLLLAGARYFVRSLTIKPEGKLRTRSPTVVVMRAKGGAMPDLNLRRLMKN</sequence>
<dbReference type="VEuPathDB" id="ToxoDB:cyc_01606"/>
<evidence type="ECO:0000256" key="3">
    <source>
        <dbReference type="SAM" id="SignalP"/>
    </source>
</evidence>